<comment type="similarity">
    <text evidence="1 4">Belongs to the tRNA pseudouridine synthase TruA family.</text>
</comment>
<dbReference type="AlphaFoldDB" id="A0A183NQ74"/>
<sequence>MAFADYLQPSNIRVILATDSSCNRYIISAKCMSTFLLGEHQYTIIRITGQSFMLHQIRKMIGLALAVLRGYATEAVFDIVFSKERVRIKCVLYKCPCLFIVIDYLCAYIRILSLSPNHLIYLPFVAITSSLNLRMEQRLCDQRPIS</sequence>
<dbReference type="SUPFAM" id="SSF55120">
    <property type="entry name" value="Pseudouridine synthase"/>
    <property type="match status" value="1"/>
</dbReference>
<proteinExistence type="inferred from homology"/>
<evidence type="ECO:0000256" key="1">
    <source>
        <dbReference type="ARBA" id="ARBA00009375"/>
    </source>
</evidence>
<comment type="catalytic activity">
    <reaction evidence="4">
        <text>uridine(38/39/40) in tRNA = pseudouridine(38/39/40) in tRNA</text>
        <dbReference type="Rhea" id="RHEA:22376"/>
        <dbReference type="Rhea" id="RHEA-COMP:10085"/>
        <dbReference type="Rhea" id="RHEA-COMP:10087"/>
        <dbReference type="ChEBI" id="CHEBI:65314"/>
        <dbReference type="ChEBI" id="CHEBI:65315"/>
        <dbReference type="EC" id="5.4.99.12"/>
    </reaction>
</comment>
<reference evidence="6 7" key="1">
    <citation type="submission" date="2018-11" db="EMBL/GenBank/DDBJ databases">
        <authorList>
            <consortium name="Pathogen Informatics"/>
        </authorList>
    </citation>
    <scope>NUCLEOTIDE SEQUENCE [LARGE SCALE GENOMIC DNA]</scope>
    <source>
        <strain>Denwood</strain>
        <strain evidence="7">Zambia</strain>
    </source>
</reference>
<dbReference type="PANTHER" id="PTHR11142:SF4">
    <property type="entry name" value="PSEUDOURIDYLATE SYNTHASE 1 HOMOLOG"/>
    <property type="match status" value="1"/>
</dbReference>
<dbReference type="EC" id="5.4.99.12" evidence="4"/>
<dbReference type="GO" id="GO:1990481">
    <property type="term" value="P:mRNA pseudouridine synthesis"/>
    <property type="evidence" value="ECO:0007669"/>
    <property type="project" value="TreeGrafter"/>
</dbReference>
<gene>
    <name evidence="6" type="ORF">SMTD_LOCUS4258</name>
</gene>
<keyword evidence="7" id="KW-1185">Reference proteome</keyword>
<evidence type="ECO:0000256" key="4">
    <source>
        <dbReference type="RuleBase" id="RU003792"/>
    </source>
</evidence>
<dbReference type="GO" id="GO:0005634">
    <property type="term" value="C:nucleus"/>
    <property type="evidence" value="ECO:0007669"/>
    <property type="project" value="TreeGrafter"/>
</dbReference>
<evidence type="ECO:0000256" key="3">
    <source>
        <dbReference type="ARBA" id="ARBA00023235"/>
    </source>
</evidence>
<accession>A0A183NQ74</accession>
<dbReference type="GO" id="GO:0003723">
    <property type="term" value="F:RNA binding"/>
    <property type="evidence" value="ECO:0007669"/>
    <property type="project" value="InterPro"/>
</dbReference>
<dbReference type="InterPro" id="IPR020103">
    <property type="entry name" value="PsdUridine_synth_cat_dom_sf"/>
</dbReference>
<dbReference type="GO" id="GO:0031119">
    <property type="term" value="P:tRNA pseudouridine synthesis"/>
    <property type="evidence" value="ECO:0007669"/>
    <property type="project" value="TreeGrafter"/>
</dbReference>
<evidence type="ECO:0000313" key="6">
    <source>
        <dbReference type="EMBL" id="VDP04663.1"/>
    </source>
</evidence>
<dbReference type="InterPro" id="IPR020097">
    <property type="entry name" value="PsdUridine_synth_TruA_a/b_dom"/>
</dbReference>
<keyword evidence="2 4" id="KW-0819">tRNA processing</keyword>
<keyword evidence="3 4" id="KW-0413">Isomerase</keyword>
<evidence type="ECO:0000313" key="7">
    <source>
        <dbReference type="Proteomes" id="UP000269396"/>
    </source>
</evidence>
<feature type="domain" description="Pseudouridine synthase I TruA alpha/beta" evidence="5">
    <location>
        <begin position="39"/>
        <end position="85"/>
    </location>
</feature>
<dbReference type="STRING" id="31246.A0A183NQ74"/>
<dbReference type="PANTHER" id="PTHR11142">
    <property type="entry name" value="PSEUDOURIDYLATE SYNTHASE"/>
    <property type="match status" value="1"/>
</dbReference>
<dbReference type="EMBL" id="UZAL01011085">
    <property type="protein sequence ID" value="VDP04663.1"/>
    <property type="molecule type" value="Genomic_DNA"/>
</dbReference>
<name>A0A183NQ74_9TREM</name>
<organism evidence="6 7">
    <name type="scientific">Schistosoma mattheei</name>
    <dbReference type="NCBI Taxonomy" id="31246"/>
    <lineage>
        <taxon>Eukaryota</taxon>
        <taxon>Metazoa</taxon>
        <taxon>Spiralia</taxon>
        <taxon>Lophotrochozoa</taxon>
        <taxon>Platyhelminthes</taxon>
        <taxon>Trematoda</taxon>
        <taxon>Digenea</taxon>
        <taxon>Strigeidida</taxon>
        <taxon>Schistosomatoidea</taxon>
        <taxon>Schistosomatidae</taxon>
        <taxon>Schistosoma</taxon>
    </lineage>
</organism>
<evidence type="ECO:0000259" key="5">
    <source>
        <dbReference type="Pfam" id="PF01416"/>
    </source>
</evidence>
<dbReference type="Gene3D" id="3.30.70.660">
    <property type="entry name" value="Pseudouridine synthase I, catalytic domain, C-terminal subdomain"/>
    <property type="match status" value="1"/>
</dbReference>
<dbReference type="InterPro" id="IPR001406">
    <property type="entry name" value="PsdUridine_synth_TruA"/>
</dbReference>
<dbReference type="Proteomes" id="UP000269396">
    <property type="component" value="Unassembled WGS sequence"/>
</dbReference>
<protein>
    <recommendedName>
        <fullName evidence="4">tRNA pseudouridine synthase</fullName>
        <ecNumber evidence="4">5.4.99.12</ecNumber>
    </recommendedName>
</protein>
<dbReference type="GO" id="GO:0160147">
    <property type="term" value="F:tRNA pseudouridine(38-40) synthase activity"/>
    <property type="evidence" value="ECO:0007669"/>
    <property type="project" value="UniProtKB-EC"/>
</dbReference>
<evidence type="ECO:0000256" key="2">
    <source>
        <dbReference type="ARBA" id="ARBA00022694"/>
    </source>
</evidence>
<dbReference type="Pfam" id="PF01416">
    <property type="entry name" value="PseudoU_synth_1"/>
    <property type="match status" value="1"/>
</dbReference>
<dbReference type="InterPro" id="IPR020095">
    <property type="entry name" value="PsdUridine_synth_TruA_C"/>
</dbReference>